<sequence length="177" mass="18699">MITKGEEMEQRGVEQVAALMCTAARTAPKGRGIDNLTTLVVTGSDLQKLSAEMRRISEECEAPFFARDAANVDASRAVVLLGQRLAPFNLPACGYCGFKDCKEAVAANAACAISAGDLGIASLSAAAVAARHHVDNRIMFTVGRAALNLGLFGDDRITMAYGIPLSVSGKSPYFDRK</sequence>
<dbReference type="InterPro" id="IPR019224">
    <property type="entry name" value="DUF2148"/>
</dbReference>
<dbReference type="Proteomes" id="UP000000663">
    <property type="component" value="Chromosome"/>
</dbReference>
<dbReference type="eggNOG" id="arCOG04483">
    <property type="taxonomic scope" value="Archaea"/>
</dbReference>
<evidence type="ECO:0000259" key="1">
    <source>
        <dbReference type="Pfam" id="PF09918"/>
    </source>
</evidence>
<proteinExistence type="predicted"/>
<accession>Q0W3W7</accession>
<feature type="domain" description="DUF2148" evidence="1">
    <location>
        <begin position="109"/>
        <end position="176"/>
    </location>
</feature>
<dbReference type="STRING" id="351160.RCIX1705"/>
<dbReference type="AlphaFoldDB" id="Q0W3W7"/>
<dbReference type="PATRIC" id="fig|351160.9.peg.1352"/>
<evidence type="ECO:0000313" key="2">
    <source>
        <dbReference type="EMBL" id="CAJ36926.1"/>
    </source>
</evidence>
<reference evidence="2 3" key="1">
    <citation type="journal article" date="2006" name="Science">
        <title>Genome of rice cluster I archaea -- the key methane producers in the rice rhizosphere.</title>
        <authorList>
            <person name="Erkel C."/>
            <person name="Kube M."/>
            <person name="Reinhardt R."/>
            <person name="Liesack W."/>
        </authorList>
    </citation>
    <scope>NUCLEOTIDE SEQUENCE [LARGE SCALE GENOMIC DNA]</scope>
    <source>
        <strain evidence="3">DSM 22066 / NBRC 105507 / MRE50</strain>
    </source>
</reference>
<dbReference type="RefSeq" id="WP_012035640.1">
    <property type="nucleotide sequence ID" value="NC_009464.1"/>
</dbReference>
<dbReference type="GeneID" id="5145301"/>
<dbReference type="EMBL" id="AM114193">
    <property type="protein sequence ID" value="CAJ36926.1"/>
    <property type="molecule type" value="Genomic_DNA"/>
</dbReference>
<name>Q0W3W7_METAR</name>
<dbReference type="PANTHER" id="PTHR40101:SF1">
    <property type="entry name" value="4FE-4S DOMAIN-CONTAINING PROTEIN"/>
    <property type="match status" value="1"/>
</dbReference>
<evidence type="ECO:0000313" key="3">
    <source>
        <dbReference type="Proteomes" id="UP000000663"/>
    </source>
</evidence>
<protein>
    <recommendedName>
        <fullName evidence="1">DUF2148 domain-containing protein</fullName>
    </recommendedName>
</protein>
<keyword evidence="3" id="KW-1185">Reference proteome</keyword>
<dbReference type="Pfam" id="PF09918">
    <property type="entry name" value="DUF2148"/>
    <property type="match status" value="1"/>
</dbReference>
<dbReference type="PANTHER" id="PTHR40101">
    <property type="entry name" value="CONSERVED PROTEIN"/>
    <property type="match status" value="1"/>
</dbReference>
<organism evidence="2 3">
    <name type="scientific">Methanocella arvoryzae (strain DSM 22066 / NBRC 105507 / MRE50)</name>
    <dbReference type="NCBI Taxonomy" id="351160"/>
    <lineage>
        <taxon>Archaea</taxon>
        <taxon>Methanobacteriati</taxon>
        <taxon>Methanobacteriota</taxon>
        <taxon>Stenosarchaea group</taxon>
        <taxon>Methanomicrobia</taxon>
        <taxon>Methanocellales</taxon>
        <taxon>Methanocellaceae</taxon>
        <taxon>Methanocella</taxon>
    </lineage>
</organism>
<gene>
    <name evidence="2" type="ORF">RCIX1705</name>
</gene>
<dbReference type="OrthoDB" id="146335at2157"/>
<dbReference type="KEGG" id="rci:RCIX1705"/>